<proteinExistence type="predicted"/>
<dbReference type="PANTHER" id="PTHR43377:SF1">
    <property type="entry name" value="BILIVERDIN REDUCTASE A"/>
    <property type="match status" value="1"/>
</dbReference>
<dbReference type="Gene3D" id="3.30.360.10">
    <property type="entry name" value="Dihydrodipicolinate Reductase, domain 2"/>
    <property type="match status" value="1"/>
</dbReference>
<sequence>MRIGVVGPGNVARRNYVPCLAGMEDVSLGYFGRNRGKAESLAADFGGQVFGSLEALMRWDPDAVFVLTRETDRLGAARALLKLNPRRLFFEKPLVARHGYEDVREEDFSDARSLLQDADRRDCETAMVFNYRFFDHSLLARQIIVTRSFGKVVNITGLVHYACWSHAIDLVNHFGSPIVELTALASDNERGERMVARDVTVAFRNVDDATGTLIGTGALDWEFPLFELTLNFEGGRIHLRDLDGDMEVLDGSSGEQVVHSIPRDRSRWDQYNASFAKSTTAYLESIRQDQPPPVPGLAGLLELQVEAAIKRSISKRRPVDLAAELPLGP</sequence>
<evidence type="ECO:0000313" key="2">
    <source>
        <dbReference type="EMBL" id="SVB07429.1"/>
    </source>
</evidence>
<dbReference type="GO" id="GO:0000166">
    <property type="term" value="F:nucleotide binding"/>
    <property type="evidence" value="ECO:0007669"/>
    <property type="project" value="InterPro"/>
</dbReference>
<dbReference type="InterPro" id="IPR000683">
    <property type="entry name" value="Gfo/Idh/MocA-like_OxRdtase_N"/>
</dbReference>
<dbReference type="EMBL" id="UINC01027714">
    <property type="protein sequence ID" value="SVB07429.1"/>
    <property type="molecule type" value="Genomic_DNA"/>
</dbReference>
<evidence type="ECO:0000259" key="1">
    <source>
        <dbReference type="Pfam" id="PF01408"/>
    </source>
</evidence>
<dbReference type="AlphaFoldDB" id="A0A382B144"/>
<organism evidence="2">
    <name type="scientific">marine metagenome</name>
    <dbReference type="NCBI Taxonomy" id="408172"/>
    <lineage>
        <taxon>unclassified sequences</taxon>
        <taxon>metagenomes</taxon>
        <taxon>ecological metagenomes</taxon>
    </lineage>
</organism>
<dbReference type="InterPro" id="IPR051450">
    <property type="entry name" value="Gfo/Idh/MocA_Oxidoreductases"/>
</dbReference>
<accession>A0A382B144</accession>
<dbReference type="InterPro" id="IPR036291">
    <property type="entry name" value="NAD(P)-bd_dom_sf"/>
</dbReference>
<dbReference type="Gene3D" id="3.40.50.720">
    <property type="entry name" value="NAD(P)-binding Rossmann-like Domain"/>
    <property type="match status" value="1"/>
</dbReference>
<gene>
    <name evidence="2" type="ORF">METZ01_LOCUS160283</name>
</gene>
<dbReference type="SUPFAM" id="SSF51735">
    <property type="entry name" value="NAD(P)-binding Rossmann-fold domains"/>
    <property type="match status" value="1"/>
</dbReference>
<feature type="domain" description="Gfo/Idh/MocA-like oxidoreductase N-terminal" evidence="1">
    <location>
        <begin position="1"/>
        <end position="99"/>
    </location>
</feature>
<reference evidence="2" key="1">
    <citation type="submission" date="2018-05" db="EMBL/GenBank/DDBJ databases">
        <authorList>
            <person name="Lanie J.A."/>
            <person name="Ng W.-L."/>
            <person name="Kazmierczak K.M."/>
            <person name="Andrzejewski T.M."/>
            <person name="Davidsen T.M."/>
            <person name="Wayne K.J."/>
            <person name="Tettelin H."/>
            <person name="Glass J.I."/>
            <person name="Rusch D."/>
            <person name="Podicherti R."/>
            <person name="Tsui H.-C.T."/>
            <person name="Winkler M.E."/>
        </authorList>
    </citation>
    <scope>NUCLEOTIDE SEQUENCE</scope>
</reference>
<dbReference type="Pfam" id="PF01408">
    <property type="entry name" value="GFO_IDH_MocA"/>
    <property type="match status" value="1"/>
</dbReference>
<protein>
    <recommendedName>
        <fullName evidence="1">Gfo/Idh/MocA-like oxidoreductase N-terminal domain-containing protein</fullName>
    </recommendedName>
</protein>
<dbReference type="PANTHER" id="PTHR43377">
    <property type="entry name" value="BILIVERDIN REDUCTASE A"/>
    <property type="match status" value="1"/>
</dbReference>
<name>A0A382B144_9ZZZZ</name>